<dbReference type="GO" id="GO:0010181">
    <property type="term" value="F:FMN binding"/>
    <property type="evidence" value="ECO:0007669"/>
    <property type="project" value="InterPro"/>
</dbReference>
<dbReference type="HOGENOM" id="CLU_068890_4_0_4"/>
<evidence type="ECO:0000313" key="6">
    <source>
        <dbReference type="EMBL" id="EPD99909.1"/>
    </source>
</evidence>
<name>S3CH84_9BURK</name>
<dbReference type="AlphaFoldDB" id="S3CH84"/>
<comment type="caution">
    <text evidence="6">The sequence shown here is derived from an EMBL/GenBank/DDBJ whole genome shotgun (WGS) entry which is preliminary data.</text>
</comment>
<organism evidence="6 7">
    <name type="scientific">Sutterella wadsworthensis HGA0223</name>
    <dbReference type="NCBI Taxonomy" id="1203554"/>
    <lineage>
        <taxon>Bacteria</taxon>
        <taxon>Pseudomonadati</taxon>
        <taxon>Pseudomonadota</taxon>
        <taxon>Betaproteobacteria</taxon>
        <taxon>Burkholderiales</taxon>
        <taxon>Sutterellaceae</taxon>
        <taxon>Sutterella</taxon>
    </lineage>
</organism>
<feature type="signal peptide" evidence="4">
    <location>
        <begin position="1"/>
        <end position="41"/>
    </location>
</feature>
<proteinExistence type="predicted"/>
<evidence type="ECO:0000256" key="3">
    <source>
        <dbReference type="ARBA" id="ARBA00022643"/>
    </source>
</evidence>
<comment type="cofactor">
    <cofactor evidence="1">
        <name>FMN</name>
        <dbReference type="ChEBI" id="CHEBI:58210"/>
    </cofactor>
</comment>
<dbReference type="InterPro" id="IPR001226">
    <property type="entry name" value="Flavodoxin_CS"/>
</dbReference>
<dbReference type="InterPro" id="IPR029039">
    <property type="entry name" value="Flavoprotein-like_sf"/>
</dbReference>
<dbReference type="PANTHER" id="PTHR39201">
    <property type="entry name" value="EXPORTED PROTEIN-RELATED"/>
    <property type="match status" value="1"/>
</dbReference>
<evidence type="ECO:0000256" key="1">
    <source>
        <dbReference type="ARBA" id="ARBA00001917"/>
    </source>
</evidence>
<sequence>MKELFEMLNGLSNRKLNKRSFLAACGAAAAAAAISAPSAGAASANERRIAVIYFSKTGHTQSLAECVSDMTGAKLFRVETVDPYPEEYRETTEIVKAEIENNIARPIKPLQVNLDEFDVVILMTPTWWHHVARPLQTWMESAKLADRTNLLILTANTHGGGGRMHTREDFEKWLPQSRLGTHFTVFGGVSRKDREVRRWLEENKVL</sequence>
<dbReference type="PANTHER" id="PTHR39201:SF1">
    <property type="entry name" value="FLAVODOXIN-LIKE DOMAIN-CONTAINING PROTEIN"/>
    <property type="match status" value="1"/>
</dbReference>
<dbReference type="SUPFAM" id="SSF52218">
    <property type="entry name" value="Flavoproteins"/>
    <property type="match status" value="1"/>
</dbReference>
<dbReference type="PROSITE" id="PS50902">
    <property type="entry name" value="FLAVODOXIN_LIKE"/>
    <property type="match status" value="1"/>
</dbReference>
<keyword evidence="4" id="KW-0732">Signal</keyword>
<feature type="chain" id="PRO_5004507203" description="Flavodoxin-like domain-containing protein" evidence="4">
    <location>
        <begin position="42"/>
        <end position="206"/>
    </location>
</feature>
<dbReference type="Pfam" id="PF12682">
    <property type="entry name" value="Flavodoxin_4"/>
    <property type="match status" value="1"/>
</dbReference>
<evidence type="ECO:0000313" key="7">
    <source>
        <dbReference type="Proteomes" id="UP000014400"/>
    </source>
</evidence>
<keyword evidence="3" id="KW-0288">FMN</keyword>
<dbReference type="eggNOG" id="COG0716">
    <property type="taxonomic scope" value="Bacteria"/>
</dbReference>
<feature type="domain" description="Flavodoxin-like" evidence="5">
    <location>
        <begin position="49"/>
        <end position="206"/>
    </location>
</feature>
<dbReference type="InterPro" id="IPR006311">
    <property type="entry name" value="TAT_signal"/>
</dbReference>
<dbReference type="PROSITE" id="PS00201">
    <property type="entry name" value="FLAVODOXIN"/>
    <property type="match status" value="1"/>
</dbReference>
<dbReference type="GO" id="GO:0009055">
    <property type="term" value="F:electron transfer activity"/>
    <property type="evidence" value="ECO:0007669"/>
    <property type="project" value="InterPro"/>
</dbReference>
<dbReference type="Gene3D" id="3.40.50.360">
    <property type="match status" value="1"/>
</dbReference>
<reference evidence="6 7" key="1">
    <citation type="submission" date="2013-04" db="EMBL/GenBank/DDBJ databases">
        <title>The Genome Sequence of Sutterella wadsworthensis HGA0223.</title>
        <authorList>
            <consortium name="The Broad Institute Genomics Platform"/>
            <person name="Earl A."/>
            <person name="Ward D."/>
            <person name="Feldgarden M."/>
            <person name="Gevers D."/>
            <person name="Schmidt T.M."/>
            <person name="Dover J."/>
            <person name="Dai D."/>
            <person name="Walker B."/>
            <person name="Young S."/>
            <person name="Zeng Q."/>
            <person name="Gargeya S."/>
            <person name="Fitzgerald M."/>
            <person name="Haas B."/>
            <person name="Abouelleil A."/>
            <person name="Allen A.W."/>
            <person name="Alvarado L."/>
            <person name="Arachchi H.M."/>
            <person name="Berlin A.M."/>
            <person name="Chapman S.B."/>
            <person name="Gainer-Dewar J."/>
            <person name="Goldberg J."/>
            <person name="Griggs A."/>
            <person name="Gujja S."/>
            <person name="Hansen M."/>
            <person name="Howarth C."/>
            <person name="Imamovic A."/>
            <person name="Ireland A."/>
            <person name="Larimer J."/>
            <person name="McCowan C."/>
            <person name="Murphy C."/>
            <person name="Pearson M."/>
            <person name="Poon T.W."/>
            <person name="Priest M."/>
            <person name="Roberts A."/>
            <person name="Saif S."/>
            <person name="Shea T."/>
            <person name="Sisk P."/>
            <person name="Sykes S."/>
            <person name="Wortman J."/>
            <person name="Nusbaum C."/>
            <person name="Birren B."/>
        </authorList>
    </citation>
    <scope>NUCLEOTIDE SEQUENCE [LARGE SCALE GENOMIC DNA]</scope>
    <source>
        <strain evidence="6 7">HGA0223</strain>
    </source>
</reference>
<accession>S3CH84</accession>
<keyword evidence="7" id="KW-1185">Reference proteome</keyword>
<evidence type="ECO:0000256" key="2">
    <source>
        <dbReference type="ARBA" id="ARBA00022630"/>
    </source>
</evidence>
<dbReference type="PROSITE" id="PS51318">
    <property type="entry name" value="TAT"/>
    <property type="match status" value="1"/>
</dbReference>
<gene>
    <name evidence="6" type="ORF">HMPREF1476_00713</name>
</gene>
<dbReference type="EMBL" id="ATCF01000012">
    <property type="protein sequence ID" value="EPD99909.1"/>
    <property type="molecule type" value="Genomic_DNA"/>
</dbReference>
<dbReference type="InterPro" id="IPR008254">
    <property type="entry name" value="Flavodoxin/NO_synth"/>
</dbReference>
<dbReference type="RefSeq" id="WP_016474058.1">
    <property type="nucleotide sequence ID" value="NZ_KE150480.1"/>
</dbReference>
<keyword evidence="2" id="KW-0285">Flavoprotein</keyword>
<evidence type="ECO:0000259" key="5">
    <source>
        <dbReference type="PROSITE" id="PS50902"/>
    </source>
</evidence>
<evidence type="ECO:0000256" key="4">
    <source>
        <dbReference type="SAM" id="SignalP"/>
    </source>
</evidence>
<dbReference type="PATRIC" id="fig|1203554.3.peg.703"/>
<protein>
    <recommendedName>
        <fullName evidence="5">Flavodoxin-like domain-containing protein</fullName>
    </recommendedName>
</protein>
<dbReference type="STRING" id="1203554.HMPREF1476_00713"/>
<dbReference type="Proteomes" id="UP000014400">
    <property type="component" value="Unassembled WGS sequence"/>
</dbReference>